<dbReference type="AlphaFoldDB" id="A0A2P2MZ01"/>
<name>A0A2P2MZ01_RHIMU</name>
<dbReference type="EMBL" id="GGEC01054966">
    <property type="protein sequence ID" value="MBX35450.1"/>
    <property type="molecule type" value="Transcribed_RNA"/>
</dbReference>
<accession>A0A2P2MZ01</accession>
<organism evidence="1">
    <name type="scientific">Rhizophora mucronata</name>
    <name type="common">Asiatic mangrove</name>
    <dbReference type="NCBI Taxonomy" id="61149"/>
    <lineage>
        <taxon>Eukaryota</taxon>
        <taxon>Viridiplantae</taxon>
        <taxon>Streptophyta</taxon>
        <taxon>Embryophyta</taxon>
        <taxon>Tracheophyta</taxon>
        <taxon>Spermatophyta</taxon>
        <taxon>Magnoliopsida</taxon>
        <taxon>eudicotyledons</taxon>
        <taxon>Gunneridae</taxon>
        <taxon>Pentapetalae</taxon>
        <taxon>rosids</taxon>
        <taxon>fabids</taxon>
        <taxon>Malpighiales</taxon>
        <taxon>Rhizophoraceae</taxon>
        <taxon>Rhizophora</taxon>
    </lineage>
</organism>
<evidence type="ECO:0000313" key="1">
    <source>
        <dbReference type="EMBL" id="MBX35450.1"/>
    </source>
</evidence>
<protein>
    <submittedName>
        <fullName evidence="1">Uncharacterized protein</fullName>
    </submittedName>
</protein>
<reference evidence="1" key="1">
    <citation type="submission" date="2018-02" db="EMBL/GenBank/DDBJ databases">
        <title>Rhizophora mucronata_Transcriptome.</title>
        <authorList>
            <person name="Meera S.P."/>
            <person name="Sreeshan A."/>
            <person name="Augustine A."/>
        </authorList>
    </citation>
    <scope>NUCLEOTIDE SEQUENCE</scope>
    <source>
        <tissue evidence="1">Leaf</tissue>
    </source>
</reference>
<sequence>MGQTPNKYSGLALMKFVFSLLPGLNTMSNVNFLT</sequence>
<proteinExistence type="predicted"/>